<comment type="caution">
    <text evidence="1">The sequence shown here is derived from an EMBL/GenBank/DDBJ whole genome shotgun (WGS) entry which is preliminary data.</text>
</comment>
<dbReference type="GeneID" id="90609444"/>
<sequence>MLKKKWQSPWLIGVNSAIRTAVVTSHQHHRHHLALERGLPFGGAYYWIPVPDGAWTVLVFPNAFYEGGEAGHVEIWEEVIRILTGLHHLKGNELIEQIGNCPYGLPRGRVVQMGSGNWGVAHGGDHPVGTDLESTVCEAFCLTEIQPRFFFDEHEQMLPGDQSLVESSLLSSSD</sequence>
<proteinExistence type="predicted"/>
<dbReference type="OrthoDB" id="270920at2"/>
<name>A0A2G1W5R3_9BACT</name>
<dbReference type="RefSeq" id="WP_099261528.1">
    <property type="nucleotide sequence ID" value="NZ_NIZW01000011.1"/>
</dbReference>
<protein>
    <submittedName>
        <fullName evidence="1">Uncharacterized protein</fullName>
    </submittedName>
</protein>
<accession>A0A2G1W5R3</accession>
<reference evidence="1 2" key="1">
    <citation type="submission" date="2017-06" db="EMBL/GenBank/DDBJ databases">
        <title>Description of Rhodopirellula bahusiensis sp. nov.</title>
        <authorList>
            <person name="Kizina J."/>
            <person name="Harder J."/>
        </authorList>
    </citation>
    <scope>NUCLEOTIDE SEQUENCE [LARGE SCALE GENOMIC DNA]</scope>
    <source>
        <strain evidence="1 2">SWK21</strain>
    </source>
</reference>
<evidence type="ECO:0000313" key="1">
    <source>
        <dbReference type="EMBL" id="PHQ34383.1"/>
    </source>
</evidence>
<gene>
    <name evidence="1" type="ORF">CEE69_15305</name>
</gene>
<dbReference type="Proteomes" id="UP000225740">
    <property type="component" value="Unassembled WGS sequence"/>
</dbReference>
<keyword evidence="2" id="KW-1185">Reference proteome</keyword>
<organism evidence="1 2">
    <name type="scientific">Rhodopirellula bahusiensis</name>
    <dbReference type="NCBI Taxonomy" id="2014065"/>
    <lineage>
        <taxon>Bacteria</taxon>
        <taxon>Pseudomonadati</taxon>
        <taxon>Planctomycetota</taxon>
        <taxon>Planctomycetia</taxon>
        <taxon>Pirellulales</taxon>
        <taxon>Pirellulaceae</taxon>
        <taxon>Rhodopirellula</taxon>
    </lineage>
</organism>
<dbReference type="AlphaFoldDB" id="A0A2G1W5R3"/>
<evidence type="ECO:0000313" key="2">
    <source>
        <dbReference type="Proteomes" id="UP000225740"/>
    </source>
</evidence>
<dbReference type="EMBL" id="NIZW01000011">
    <property type="protein sequence ID" value="PHQ34383.1"/>
    <property type="molecule type" value="Genomic_DNA"/>
</dbReference>